<dbReference type="EMBL" id="JANCNS010000003">
    <property type="protein sequence ID" value="MCP9201481.1"/>
    <property type="molecule type" value="Genomic_DNA"/>
</dbReference>
<accession>A0A9X2L075</accession>
<evidence type="ECO:0000313" key="1">
    <source>
        <dbReference type="EMBL" id="MCP9201481.1"/>
    </source>
</evidence>
<dbReference type="Proteomes" id="UP001155280">
    <property type="component" value="Unassembled WGS sequence"/>
</dbReference>
<organism evidence="1 2">
    <name type="scientific">Christiangramia oceanisediminis</name>
    <dbReference type="NCBI Taxonomy" id="2920386"/>
    <lineage>
        <taxon>Bacteria</taxon>
        <taxon>Pseudomonadati</taxon>
        <taxon>Bacteroidota</taxon>
        <taxon>Flavobacteriia</taxon>
        <taxon>Flavobacteriales</taxon>
        <taxon>Flavobacteriaceae</taxon>
        <taxon>Christiangramia</taxon>
    </lineage>
</organism>
<comment type="caution">
    <text evidence="1">The sequence shown here is derived from an EMBL/GenBank/DDBJ whole genome shotgun (WGS) entry which is preliminary data.</text>
</comment>
<sequence length="175" mass="20420">MLILFQSCENKIGTEEIFNDSFKEILEKTVIDLRNNIPPRYKKDSEEVKKPIEKWKVEVSKTPIAFDFSYIDRLPPEFSFVRNNDENLEIGYLPESVESFTHENFEVSFTPTNATESQYDEKILVSDLILNSSRDKAVLFYVTSTSSKNVGGEYILFKKLNNEWQVIDYIALFFS</sequence>
<protein>
    <submittedName>
        <fullName evidence="1">Uncharacterized protein</fullName>
    </submittedName>
</protein>
<dbReference type="RefSeq" id="WP_241552335.1">
    <property type="nucleotide sequence ID" value="NZ_JANCNS010000003.1"/>
</dbReference>
<dbReference type="AlphaFoldDB" id="A0A9X2L075"/>
<name>A0A9X2L075_9FLAO</name>
<evidence type="ECO:0000313" key="2">
    <source>
        <dbReference type="Proteomes" id="UP001155280"/>
    </source>
</evidence>
<keyword evidence="2" id="KW-1185">Reference proteome</keyword>
<reference evidence="1" key="1">
    <citation type="submission" date="2022-07" db="EMBL/GenBank/DDBJ databases">
        <title>Gramela sediminis sp. nov., isolated from deep-sea sediment of the Indian Ocean.</title>
        <authorList>
            <person name="Shi H."/>
        </authorList>
    </citation>
    <scope>NUCLEOTIDE SEQUENCE</scope>
    <source>
        <strain evidence="1">GC03-9</strain>
    </source>
</reference>
<gene>
    <name evidence="1" type="ORF">MKO06_16345</name>
</gene>
<proteinExistence type="predicted"/>